<keyword evidence="1" id="KW-1133">Transmembrane helix</keyword>
<feature type="transmembrane region" description="Helical" evidence="1">
    <location>
        <begin position="160"/>
        <end position="183"/>
    </location>
</feature>
<feature type="transmembrane region" description="Helical" evidence="1">
    <location>
        <begin position="222"/>
        <end position="242"/>
    </location>
</feature>
<evidence type="ECO:0000256" key="1">
    <source>
        <dbReference type="SAM" id="Phobius"/>
    </source>
</evidence>
<evidence type="ECO:0000313" key="3">
    <source>
        <dbReference type="Proteomes" id="UP000217211"/>
    </source>
</evidence>
<protein>
    <submittedName>
        <fullName evidence="2">Putative CONSERVED INTEGRAL MEMBRANE protein</fullName>
    </submittedName>
</protein>
<dbReference type="OrthoDB" id="1418968at2"/>
<dbReference type="eggNOG" id="COG0428">
    <property type="taxonomic scope" value="Bacteria"/>
</dbReference>
<accession>A0A249PC37</accession>
<gene>
    <name evidence="2" type="ORF">SJ05684_c20790</name>
</gene>
<keyword evidence="1" id="KW-0472">Membrane</keyword>
<dbReference type="KEGG" id="esj:SJ05684_c20790"/>
<dbReference type="STRING" id="716928.GCA_000261485_00218"/>
<organism evidence="2 3">
    <name type="scientific">Sinorhizobium sojae CCBAU 05684</name>
    <dbReference type="NCBI Taxonomy" id="716928"/>
    <lineage>
        <taxon>Bacteria</taxon>
        <taxon>Pseudomonadati</taxon>
        <taxon>Pseudomonadota</taxon>
        <taxon>Alphaproteobacteria</taxon>
        <taxon>Hyphomicrobiales</taxon>
        <taxon>Rhizobiaceae</taxon>
        <taxon>Sinorhizobium/Ensifer group</taxon>
        <taxon>Sinorhizobium</taxon>
    </lineage>
</organism>
<dbReference type="AlphaFoldDB" id="A0A249PC37"/>
<feature type="transmembrane region" description="Helical" evidence="1">
    <location>
        <begin position="64"/>
        <end position="81"/>
    </location>
</feature>
<keyword evidence="1" id="KW-0812">Transmembrane</keyword>
<name>A0A249PC37_9HYPH</name>
<keyword evidence="3" id="KW-1185">Reference proteome</keyword>
<evidence type="ECO:0000313" key="2">
    <source>
        <dbReference type="EMBL" id="ASY63520.1"/>
    </source>
</evidence>
<sequence length="243" mass="24878">MSEYLLVLAIALLPAGGSGIGSAIAESTRAPEWVVGSALHAAAGVAIAVVSVELMPRILESTPIGLAVVAFLGGAAFSVLLAKGVKWLQGRSQPGGSTAGWMVYTAVAADLFGDGLMTGIGSAVSSWLGLILALSQLVANIPGGFAAVSNFRSEGVGRRMRILAAFGFALPLFLGATIGFWVLRDFEADIQNAALALVVGILLLTTVEDTLPQADEPTPPRLISTVSFAGGFAFFALLTTYLG</sequence>
<feature type="transmembrane region" description="Helical" evidence="1">
    <location>
        <begin position="190"/>
        <end position="207"/>
    </location>
</feature>
<proteinExistence type="predicted"/>
<dbReference type="EMBL" id="CP023067">
    <property type="protein sequence ID" value="ASY63520.1"/>
    <property type="molecule type" value="Genomic_DNA"/>
</dbReference>
<feature type="transmembrane region" description="Helical" evidence="1">
    <location>
        <begin position="33"/>
        <end position="52"/>
    </location>
</feature>
<dbReference type="RefSeq" id="WP_034850859.1">
    <property type="nucleotide sequence ID" value="NZ_AJQT01000006.1"/>
</dbReference>
<reference evidence="2 3" key="1">
    <citation type="submission" date="2017-08" db="EMBL/GenBank/DDBJ databases">
        <title>Multipartite genome sequences of Sinorhizobium species nodulating soybeans.</title>
        <authorList>
            <person name="Tian C.F."/>
        </authorList>
    </citation>
    <scope>NUCLEOTIDE SEQUENCE [LARGE SCALE GENOMIC DNA]</scope>
    <source>
        <strain evidence="2 3">CCBAU 05684</strain>
    </source>
</reference>
<dbReference type="Proteomes" id="UP000217211">
    <property type="component" value="Chromosome"/>
</dbReference>
<feature type="transmembrane region" description="Helical" evidence="1">
    <location>
        <begin position="127"/>
        <end position="148"/>
    </location>
</feature>